<dbReference type="Pfam" id="PF00004">
    <property type="entry name" value="AAA"/>
    <property type="match status" value="1"/>
</dbReference>
<accession>A0A8T0IAS6</accession>
<dbReference type="Gene3D" id="6.10.280.40">
    <property type="match status" value="1"/>
</dbReference>
<gene>
    <name evidence="7" type="ORF">KC19_4G203100</name>
</gene>
<dbReference type="InterPro" id="IPR058017">
    <property type="entry name" value="At3g28540-like_C"/>
</dbReference>
<evidence type="ECO:0000256" key="4">
    <source>
        <dbReference type="ARBA" id="ARBA00049360"/>
    </source>
</evidence>
<evidence type="ECO:0000256" key="5">
    <source>
        <dbReference type="SAM" id="MobiDB-lite"/>
    </source>
</evidence>
<reference evidence="7" key="1">
    <citation type="submission" date="2020-06" db="EMBL/GenBank/DDBJ databases">
        <title>WGS assembly of Ceratodon purpureus strain R40.</title>
        <authorList>
            <person name="Carey S.B."/>
            <person name="Jenkins J."/>
            <person name="Shu S."/>
            <person name="Lovell J.T."/>
            <person name="Sreedasyam A."/>
            <person name="Maumus F."/>
            <person name="Tiley G.P."/>
            <person name="Fernandez-Pozo N."/>
            <person name="Barry K."/>
            <person name="Chen C."/>
            <person name="Wang M."/>
            <person name="Lipzen A."/>
            <person name="Daum C."/>
            <person name="Saski C.A."/>
            <person name="Payton A.C."/>
            <person name="Mcbreen J.C."/>
            <person name="Conrad R.E."/>
            <person name="Kollar L.M."/>
            <person name="Olsson S."/>
            <person name="Huttunen S."/>
            <person name="Landis J.B."/>
            <person name="Wickett N.J."/>
            <person name="Johnson M.G."/>
            <person name="Rensing S.A."/>
            <person name="Grimwood J."/>
            <person name="Schmutz J."/>
            <person name="Mcdaniel S.F."/>
        </authorList>
    </citation>
    <scope>NUCLEOTIDE SEQUENCE</scope>
    <source>
        <strain evidence="7">R40</strain>
    </source>
</reference>
<feature type="compositionally biased region" description="Polar residues" evidence="5">
    <location>
        <begin position="547"/>
        <end position="556"/>
    </location>
</feature>
<dbReference type="Gene3D" id="3.40.50.300">
    <property type="entry name" value="P-loop containing nucleotide triphosphate hydrolases"/>
    <property type="match status" value="1"/>
</dbReference>
<feature type="region of interest" description="Disordered" evidence="5">
    <location>
        <begin position="541"/>
        <end position="571"/>
    </location>
</feature>
<dbReference type="PANTHER" id="PTHR23070">
    <property type="entry name" value="BCS1 AAA-TYPE ATPASE"/>
    <property type="match status" value="1"/>
</dbReference>
<dbReference type="AlphaFoldDB" id="A0A8T0IAS6"/>
<dbReference type="Pfam" id="PF25568">
    <property type="entry name" value="AAA_lid_At3g28540"/>
    <property type="match status" value="1"/>
</dbReference>
<feature type="compositionally biased region" description="Basic and acidic residues" evidence="5">
    <location>
        <begin position="482"/>
        <end position="493"/>
    </location>
</feature>
<dbReference type="EMBL" id="CM026424">
    <property type="protein sequence ID" value="KAG0580831.1"/>
    <property type="molecule type" value="Genomic_DNA"/>
</dbReference>
<dbReference type="InterPro" id="IPR003959">
    <property type="entry name" value="ATPase_AAA_core"/>
</dbReference>
<dbReference type="CDD" id="cd19510">
    <property type="entry name" value="RecA-like_BCS1"/>
    <property type="match status" value="1"/>
</dbReference>
<dbReference type="EMBL" id="CM026424">
    <property type="protein sequence ID" value="KAG0580829.1"/>
    <property type="molecule type" value="Genomic_DNA"/>
</dbReference>
<evidence type="ECO:0000256" key="3">
    <source>
        <dbReference type="ARBA" id="ARBA00022842"/>
    </source>
</evidence>
<evidence type="ECO:0000256" key="1">
    <source>
        <dbReference type="ARBA" id="ARBA00001946"/>
    </source>
</evidence>
<dbReference type="InterPro" id="IPR050747">
    <property type="entry name" value="Mitochondrial_chaperone_BCS1"/>
</dbReference>
<keyword evidence="8" id="KW-1185">Reference proteome</keyword>
<dbReference type="InterPro" id="IPR003593">
    <property type="entry name" value="AAA+_ATPase"/>
</dbReference>
<evidence type="ECO:0000259" key="6">
    <source>
        <dbReference type="SMART" id="SM00382"/>
    </source>
</evidence>
<evidence type="ECO:0000313" key="7">
    <source>
        <dbReference type="EMBL" id="KAG0580830.1"/>
    </source>
</evidence>
<comment type="catalytic activity">
    <reaction evidence="4">
        <text>ATP + H2O = ADP + phosphate + H(+)</text>
        <dbReference type="Rhea" id="RHEA:13065"/>
        <dbReference type="ChEBI" id="CHEBI:15377"/>
        <dbReference type="ChEBI" id="CHEBI:15378"/>
        <dbReference type="ChEBI" id="CHEBI:30616"/>
        <dbReference type="ChEBI" id="CHEBI:43474"/>
        <dbReference type="ChEBI" id="CHEBI:456216"/>
    </reaction>
</comment>
<dbReference type="InterPro" id="IPR025753">
    <property type="entry name" value="AAA_N_dom"/>
</dbReference>
<organism evidence="7 8">
    <name type="scientific">Ceratodon purpureus</name>
    <name type="common">Fire moss</name>
    <name type="synonym">Dicranum purpureum</name>
    <dbReference type="NCBI Taxonomy" id="3225"/>
    <lineage>
        <taxon>Eukaryota</taxon>
        <taxon>Viridiplantae</taxon>
        <taxon>Streptophyta</taxon>
        <taxon>Embryophyta</taxon>
        <taxon>Bryophyta</taxon>
        <taxon>Bryophytina</taxon>
        <taxon>Bryopsida</taxon>
        <taxon>Dicranidae</taxon>
        <taxon>Pseudoditrichales</taxon>
        <taxon>Ditrichaceae</taxon>
        <taxon>Ceratodon</taxon>
    </lineage>
</organism>
<dbReference type="Pfam" id="PF14363">
    <property type="entry name" value="AAA_assoc"/>
    <property type="match status" value="1"/>
</dbReference>
<comment type="caution">
    <text evidence="7">The sequence shown here is derived from an EMBL/GenBank/DDBJ whole genome shotgun (WGS) entry which is preliminary data.</text>
</comment>
<dbReference type="GO" id="GO:0016887">
    <property type="term" value="F:ATP hydrolysis activity"/>
    <property type="evidence" value="ECO:0007669"/>
    <property type="project" value="InterPro"/>
</dbReference>
<keyword evidence="3" id="KW-0460">Magnesium</keyword>
<dbReference type="SUPFAM" id="SSF52540">
    <property type="entry name" value="P-loop containing nucleoside triphosphate hydrolases"/>
    <property type="match status" value="1"/>
</dbReference>
<feature type="compositionally biased region" description="Polar residues" evidence="5">
    <location>
        <begin position="622"/>
        <end position="647"/>
    </location>
</feature>
<protein>
    <recommendedName>
        <fullName evidence="6">AAA+ ATPase domain-containing protein</fullName>
    </recommendedName>
</protein>
<evidence type="ECO:0000256" key="2">
    <source>
        <dbReference type="ARBA" id="ARBA00007448"/>
    </source>
</evidence>
<dbReference type="GO" id="GO:0005524">
    <property type="term" value="F:ATP binding"/>
    <property type="evidence" value="ECO:0007669"/>
    <property type="project" value="InterPro"/>
</dbReference>
<feature type="region of interest" description="Disordered" evidence="5">
    <location>
        <begin position="466"/>
        <end position="497"/>
    </location>
</feature>
<feature type="region of interest" description="Disordered" evidence="5">
    <location>
        <begin position="621"/>
        <end position="662"/>
    </location>
</feature>
<dbReference type="EMBL" id="CM026424">
    <property type="protein sequence ID" value="KAG0580830.1"/>
    <property type="molecule type" value="Genomic_DNA"/>
</dbReference>
<dbReference type="Proteomes" id="UP000822688">
    <property type="component" value="Chromosome 4"/>
</dbReference>
<dbReference type="SMART" id="SM00382">
    <property type="entry name" value="AAA"/>
    <property type="match status" value="1"/>
</dbReference>
<comment type="similarity">
    <text evidence="2">Belongs to the AAA ATPase family. BCS1 subfamily.</text>
</comment>
<dbReference type="InterPro" id="IPR027417">
    <property type="entry name" value="P-loop_NTPase"/>
</dbReference>
<evidence type="ECO:0000313" key="8">
    <source>
        <dbReference type="Proteomes" id="UP000822688"/>
    </source>
</evidence>
<dbReference type="GO" id="GO:0006950">
    <property type="term" value="P:response to stress"/>
    <property type="evidence" value="ECO:0007669"/>
    <property type="project" value="UniProtKB-ARBA"/>
</dbReference>
<feature type="compositionally biased region" description="Low complexity" evidence="5">
    <location>
        <begin position="557"/>
        <end position="570"/>
    </location>
</feature>
<comment type="cofactor">
    <cofactor evidence="1">
        <name>Mg(2+)</name>
        <dbReference type="ChEBI" id="CHEBI:18420"/>
    </cofactor>
</comment>
<proteinExistence type="inferred from homology"/>
<feature type="domain" description="AAA+ ATPase" evidence="6">
    <location>
        <begin position="251"/>
        <end position="403"/>
    </location>
</feature>
<name>A0A8T0IAS6_CERPU</name>
<sequence length="662" mass="73441">MEHLGKLKVPGVSQAMGQLFPLLGLVTVIRQTMPPEGHEALNYCRRALSGLLNPFCFFTIQEFEGSLPNDLYRDIHLHLESCKAYNKAKRVTLFRKPNTTSVTMRLADSSDVIVDIYKGMTVWWTHYEEAKDKLVYRHLYGGNSGSTARKFQLKIRKRDKARLLPEYLDYITQNSSTYSGKNRDIKIFTNSEHIHQFTIDGSRRMWEEIPYKHPSTFDTLAMEPALKAKVMEDLTSFMTDQSFYERTGRAWKRGYLLYGPPGTGKSSMIAAMANFLKYDIYDLELNQVRTNGDLRQLLIQTSNRSIIVLEDIDCSVKFTNSRTGGRSRNSGMTTMMMPGDSMNPEDDPNRVTLSGLLNFVDGLWSCCGDERIFVFTTNHVEKLDKALLRPGRMDMQIELSYCTFSAFKVLAQNYLSTQDHPLFAKVESAFAGKTMTPAQIAELLIKDKSNVDIALESVITALENNVPESPAEATSTGSDVANSKDENDQDSVKDLAVGGDKSVGRENLISVLQGVIEVLQKSTDSSLSLFTSQDASKIQEVAKPENLLTSSNGERPSSSTQHESEASSSTVKDLLQSIRATLVKNKGDINSAIEGIIQDLENKLHNPDMNQHIAAVVEPANGSATGHSATECSSPPNLANGTSSLKAASNGVYREAENGEIK</sequence>
<feature type="compositionally biased region" description="Polar residues" evidence="5">
    <location>
        <begin position="466"/>
        <end position="481"/>
    </location>
</feature>